<dbReference type="GO" id="GO:0008250">
    <property type="term" value="C:oligosaccharyltransferase complex"/>
    <property type="evidence" value="ECO:0007669"/>
    <property type="project" value="UniProtKB-UniRule"/>
</dbReference>
<comment type="similarity">
    <text evidence="4 12">Belongs to the OST1 family.</text>
</comment>
<dbReference type="InParanoid" id="E4X0G0"/>
<evidence type="ECO:0000256" key="6">
    <source>
        <dbReference type="ARBA" id="ARBA00022692"/>
    </source>
</evidence>
<evidence type="ECO:0000256" key="8">
    <source>
        <dbReference type="ARBA" id="ARBA00022824"/>
    </source>
</evidence>
<dbReference type="FunCoup" id="E4X0G0">
    <property type="interactions" value="834"/>
</dbReference>
<comment type="subunit">
    <text evidence="11">Component of the oligosaccharyltransferase (OST) complex. OST exists in two different complex forms which contain common core subunits RPN1, RPN2, OST48, OST4, DAD1 and TMEM258, either STT3A or STT3B as catalytic subunits, and form-specific accessory subunits. STT3A complex assembly occurs through the formation of 3 subcomplexes. Subcomplex 1 contains RPN1 and TMEM258, subcomplex 2 contains the STT3A-specific subunits STT3A, DC2/OSTC, and KCP2 as well as the core subunit OST4, and subcomplex 3 contains RPN2, DAD1, and OST48. The STT3A complex can form stable complexes with the Sec61 complex or with both the Sec61 and TRAP complexes. Interacts with TMEM35A/NACHO.</text>
</comment>
<evidence type="ECO:0000313" key="13">
    <source>
        <dbReference type="EMBL" id="CBY23259.1"/>
    </source>
</evidence>
<evidence type="ECO:0000313" key="14">
    <source>
        <dbReference type="Proteomes" id="UP000001307"/>
    </source>
</evidence>
<evidence type="ECO:0000256" key="11">
    <source>
        <dbReference type="ARBA" id="ARBA00046898"/>
    </source>
</evidence>
<keyword evidence="7 12" id="KW-0732">Signal</keyword>
<evidence type="ECO:0000256" key="9">
    <source>
        <dbReference type="ARBA" id="ARBA00022989"/>
    </source>
</evidence>
<comment type="function">
    <text evidence="1 12">Subunit of the oligosaccharyl transferase (OST) complex that catalyzes the initial transfer of a defined glycan (Glc(3)Man(9)GlcNAc(2) in eukaryotes) from the lipid carrier dolichol-pyrophosphate to an asparagine residue within an Asn-X-Ser/Thr consensus motif in nascent polypeptide chains, the first step in protein N-glycosylation. N-glycosylation occurs cotranslationally and the complex associates with the Sec61 complex at the channel-forming translocon complex that mediates protein translocation across the endoplasmic reticulum (ER). All subunits are required for a maximal enzyme activity.</text>
</comment>
<dbReference type="PANTHER" id="PTHR21049">
    <property type="entry name" value="RIBOPHORIN I"/>
    <property type="match status" value="1"/>
</dbReference>
<feature type="chain" id="PRO_5005128081" description="Dolichyl-diphosphooligosaccharide--protein glycosyltransferase subunit 1" evidence="12">
    <location>
        <begin position="19"/>
        <end position="439"/>
    </location>
</feature>
<proteinExistence type="inferred from homology"/>
<evidence type="ECO:0000256" key="10">
    <source>
        <dbReference type="ARBA" id="ARBA00023136"/>
    </source>
</evidence>
<keyword evidence="10 12" id="KW-0472">Membrane</keyword>
<keyword evidence="6 12" id="KW-0812">Transmembrane</keyword>
<dbReference type="AlphaFoldDB" id="E4X0G0"/>
<dbReference type="UniPathway" id="UPA00378"/>
<organism evidence="13 14">
    <name type="scientific">Oikopleura dioica</name>
    <name type="common">Tunicate</name>
    <dbReference type="NCBI Taxonomy" id="34765"/>
    <lineage>
        <taxon>Eukaryota</taxon>
        <taxon>Metazoa</taxon>
        <taxon>Chordata</taxon>
        <taxon>Tunicata</taxon>
        <taxon>Appendicularia</taxon>
        <taxon>Copelata</taxon>
        <taxon>Oikopleuridae</taxon>
        <taxon>Oikopleura</taxon>
    </lineage>
</organism>
<evidence type="ECO:0000256" key="3">
    <source>
        <dbReference type="ARBA" id="ARBA00004922"/>
    </source>
</evidence>
<keyword evidence="14" id="KW-1185">Reference proteome</keyword>
<dbReference type="Proteomes" id="UP000001307">
    <property type="component" value="Unassembled WGS sequence"/>
</dbReference>
<evidence type="ECO:0000256" key="7">
    <source>
        <dbReference type="ARBA" id="ARBA00022729"/>
    </source>
</evidence>
<dbReference type="PANTHER" id="PTHR21049:SF0">
    <property type="entry name" value="DOLICHYL-DIPHOSPHOOLIGOSACCHARIDE--PROTEIN GLYCOSYLTRANSFERASE SUBUNIT 1"/>
    <property type="match status" value="1"/>
</dbReference>
<gene>
    <name evidence="13" type="ORF">GSOID_T00015194001</name>
</gene>
<dbReference type="GO" id="GO:0018279">
    <property type="term" value="P:protein N-linked glycosylation via asparagine"/>
    <property type="evidence" value="ECO:0007669"/>
    <property type="project" value="TreeGrafter"/>
</dbReference>
<reference evidence="13 14" key="1">
    <citation type="journal article" date="2010" name="Science">
        <title>Plasticity of animal genome architecture unmasked by rapid evolution of a pelagic tunicate.</title>
        <authorList>
            <person name="Denoeud F."/>
            <person name="Henriet S."/>
            <person name="Mungpakdee S."/>
            <person name="Aury J.M."/>
            <person name="Da Silva C."/>
            <person name="Brinkmann H."/>
            <person name="Mikhaleva J."/>
            <person name="Olsen L.C."/>
            <person name="Jubin C."/>
            <person name="Canestro C."/>
            <person name="Bouquet J.M."/>
            <person name="Danks G."/>
            <person name="Poulain J."/>
            <person name="Campsteijn C."/>
            <person name="Adamski M."/>
            <person name="Cross I."/>
            <person name="Yadetie F."/>
            <person name="Muffato M."/>
            <person name="Louis A."/>
            <person name="Butcher S."/>
            <person name="Tsagkogeorga G."/>
            <person name="Konrad A."/>
            <person name="Singh S."/>
            <person name="Jensen M.F."/>
            <person name="Cong E.H."/>
            <person name="Eikeseth-Otteraa H."/>
            <person name="Noel B."/>
            <person name="Anthouard V."/>
            <person name="Porcel B.M."/>
            <person name="Kachouri-Lafond R."/>
            <person name="Nishino A."/>
            <person name="Ugolini M."/>
            <person name="Chourrout P."/>
            <person name="Nishida H."/>
            <person name="Aasland R."/>
            <person name="Huzurbazar S."/>
            <person name="Westhof E."/>
            <person name="Delsuc F."/>
            <person name="Lehrach H."/>
            <person name="Reinhardt R."/>
            <person name="Weissenbach J."/>
            <person name="Roy S.W."/>
            <person name="Artiguenave F."/>
            <person name="Postlethwait J.H."/>
            <person name="Manak J.R."/>
            <person name="Thompson E.M."/>
            <person name="Jaillon O."/>
            <person name="Du Pasquier L."/>
            <person name="Boudinot P."/>
            <person name="Liberles D.A."/>
            <person name="Volff J.N."/>
            <person name="Philippe H."/>
            <person name="Lenhard B."/>
            <person name="Roest Crollius H."/>
            <person name="Wincker P."/>
            <person name="Chourrout D."/>
        </authorList>
    </citation>
    <scope>NUCLEOTIDE SEQUENCE [LARGE SCALE GENOMIC DNA]</scope>
</reference>
<feature type="transmembrane region" description="Helical" evidence="12">
    <location>
        <begin position="404"/>
        <end position="422"/>
    </location>
</feature>
<keyword evidence="8 12" id="KW-0256">Endoplasmic reticulum</keyword>
<comment type="subcellular location">
    <subcellularLocation>
        <location evidence="2 12">Endoplasmic reticulum membrane</location>
        <topology evidence="2 12">Single-pass type I membrane protein</topology>
    </subcellularLocation>
</comment>
<evidence type="ECO:0000256" key="12">
    <source>
        <dbReference type="RuleBase" id="RU361143"/>
    </source>
</evidence>
<dbReference type="InterPro" id="IPR007676">
    <property type="entry name" value="Ribophorin_I"/>
</dbReference>
<sequence>MRLYCLLLALISANLVNEKVTRVFDATTQLLKTSASVQIRNDGKASVSVIQLSADAFNADKLIFLDAKVGNKKLKIDGNLKASLSSPLEPGQTVTLEIEEIYHGSVKPFPTEIKQADKQLVLVEVNLYYTSPYKTETSTAKINIGTKKTESLSKTGKLEGSAVKLEEKKDFEGGSSQKSRVHFENNSPFLVAERLEREVEVSHWGNVAVTDKVWVKHTGATLKGSFSRFDFQRQDIGPFITEWTMILPLVAKDVYYRDLIGNISTSALRQDYRADETVLELTPRFPMFGGWRNHYTIGYNVPSATYLSSDASKYQLKVPATPELYNEFIIENYFLKFVLPEGVTDVDFKTNFELERKPDESRYTFLDTTGRTVVVFEGKDVSFKHAAKIAVTYNWNSILIFKEPLLAISGWAVFFLVLLFFARMDYSISAPVSADKKKN</sequence>
<evidence type="ECO:0000256" key="4">
    <source>
        <dbReference type="ARBA" id="ARBA00008905"/>
    </source>
</evidence>
<evidence type="ECO:0000256" key="1">
    <source>
        <dbReference type="ARBA" id="ARBA00002791"/>
    </source>
</evidence>
<comment type="pathway">
    <text evidence="3 12">Protein modification; protein glycosylation.</text>
</comment>
<dbReference type="EMBL" id="FN653020">
    <property type="protein sequence ID" value="CBY23259.1"/>
    <property type="molecule type" value="Genomic_DNA"/>
</dbReference>
<dbReference type="OrthoDB" id="310030at2759"/>
<keyword evidence="9 12" id="KW-1133">Transmembrane helix</keyword>
<evidence type="ECO:0000256" key="5">
    <source>
        <dbReference type="ARBA" id="ARBA00017611"/>
    </source>
</evidence>
<name>E4X0G0_OIKDI</name>
<evidence type="ECO:0000256" key="2">
    <source>
        <dbReference type="ARBA" id="ARBA00004115"/>
    </source>
</evidence>
<accession>E4X0G0</accession>
<feature type="signal peptide" evidence="12">
    <location>
        <begin position="1"/>
        <end position="18"/>
    </location>
</feature>
<protein>
    <recommendedName>
        <fullName evidence="5 12">Dolichyl-diphosphooligosaccharide--protein glycosyltransferase subunit 1</fullName>
    </recommendedName>
</protein>
<dbReference type="Pfam" id="PF04597">
    <property type="entry name" value="Ribophorin_I"/>
    <property type="match status" value="1"/>
</dbReference>